<dbReference type="SUPFAM" id="SSF53271">
    <property type="entry name" value="PRTase-like"/>
    <property type="match status" value="1"/>
</dbReference>
<evidence type="ECO:0000313" key="5">
    <source>
        <dbReference type="Proteomes" id="UP000628984"/>
    </source>
</evidence>
<gene>
    <name evidence="4" type="primary">comF</name>
    <name evidence="4" type="ORF">GCM10011452_11900</name>
</gene>
<dbReference type="CDD" id="cd06223">
    <property type="entry name" value="PRTases_typeI"/>
    <property type="match status" value="1"/>
</dbReference>
<evidence type="ECO:0000259" key="3">
    <source>
        <dbReference type="Pfam" id="PF18912"/>
    </source>
</evidence>
<dbReference type="Proteomes" id="UP000628984">
    <property type="component" value="Unassembled WGS sequence"/>
</dbReference>
<proteinExistence type="inferred from homology"/>
<dbReference type="PANTHER" id="PTHR47505:SF1">
    <property type="entry name" value="DNA UTILIZATION PROTEIN YHGH"/>
    <property type="match status" value="1"/>
</dbReference>
<sequence>MRMQAAVQLVYPPQCLTCDALVTTDFGLCAACWRETPFVSGLVCDCCGVPLPGEETGGPVQCDDCLAVARPWSRGRAALLYWDNARKMVMALKHGDRVDLARPAAGWLHRAARPLLAPDTLIAPVPLHWTRLIRRRYNQSALLAAALGRLADLPHCPDLLIRRRNTRSQEGRDRSARFVNVHEAFRVNRKRDWMMQGRPVLLVDDVMTSGATLAACAEACLAEGAARVDVIVLCRVAKDA</sequence>
<dbReference type="Pfam" id="PF00156">
    <property type="entry name" value="Pribosyltran"/>
    <property type="match status" value="1"/>
</dbReference>
<comment type="similarity">
    <text evidence="1">Belongs to the ComF/GntX family.</text>
</comment>
<reference evidence="4" key="2">
    <citation type="submission" date="2020-09" db="EMBL/GenBank/DDBJ databases">
        <authorList>
            <person name="Sun Q."/>
            <person name="Kim S."/>
        </authorList>
    </citation>
    <scope>NUCLEOTIDE SEQUENCE</scope>
    <source>
        <strain evidence="4">KCTC 23714</strain>
    </source>
</reference>
<dbReference type="RefSeq" id="WP_189632923.1">
    <property type="nucleotide sequence ID" value="NZ_BMYQ01000002.1"/>
</dbReference>
<feature type="domain" description="Double zinc ribbon" evidence="3">
    <location>
        <begin position="7"/>
        <end position="66"/>
    </location>
</feature>
<dbReference type="InterPro" id="IPR029057">
    <property type="entry name" value="PRTase-like"/>
</dbReference>
<keyword evidence="5" id="KW-1185">Reference proteome</keyword>
<dbReference type="InterPro" id="IPR044005">
    <property type="entry name" value="DZR_2"/>
</dbReference>
<dbReference type="InterPro" id="IPR000836">
    <property type="entry name" value="PRTase_dom"/>
</dbReference>
<protein>
    <submittedName>
        <fullName evidence="4">Amidophosphoribosyltransferase</fullName>
    </submittedName>
</protein>
<evidence type="ECO:0000256" key="1">
    <source>
        <dbReference type="ARBA" id="ARBA00008007"/>
    </source>
</evidence>
<reference evidence="4" key="1">
    <citation type="journal article" date="2014" name="Int. J. Syst. Evol. Microbiol.">
        <title>Complete genome sequence of Corynebacterium casei LMG S-19264T (=DSM 44701T), isolated from a smear-ripened cheese.</title>
        <authorList>
            <consortium name="US DOE Joint Genome Institute (JGI-PGF)"/>
            <person name="Walter F."/>
            <person name="Albersmeier A."/>
            <person name="Kalinowski J."/>
            <person name="Ruckert C."/>
        </authorList>
    </citation>
    <scope>NUCLEOTIDE SEQUENCE</scope>
    <source>
        <strain evidence="4">KCTC 23714</strain>
    </source>
</reference>
<evidence type="ECO:0000313" key="4">
    <source>
        <dbReference type="EMBL" id="GGW25657.1"/>
    </source>
</evidence>
<dbReference type="Gene3D" id="3.40.50.2020">
    <property type="match status" value="1"/>
</dbReference>
<dbReference type="Pfam" id="PF18912">
    <property type="entry name" value="DZR_2"/>
    <property type="match status" value="1"/>
</dbReference>
<dbReference type="AlphaFoldDB" id="A0A918IPE6"/>
<feature type="domain" description="Phosphoribosyltransferase" evidence="2">
    <location>
        <begin position="184"/>
        <end position="237"/>
    </location>
</feature>
<comment type="caution">
    <text evidence="4">The sequence shown here is derived from an EMBL/GenBank/DDBJ whole genome shotgun (WGS) entry which is preliminary data.</text>
</comment>
<dbReference type="EMBL" id="BMYQ01000002">
    <property type="protein sequence ID" value="GGW25657.1"/>
    <property type="molecule type" value="Genomic_DNA"/>
</dbReference>
<dbReference type="InterPro" id="IPR051910">
    <property type="entry name" value="ComF/GntX_DNA_util-trans"/>
</dbReference>
<dbReference type="PANTHER" id="PTHR47505">
    <property type="entry name" value="DNA UTILIZATION PROTEIN YHGH"/>
    <property type="match status" value="1"/>
</dbReference>
<name>A0A918IPE6_9RHOB</name>
<accession>A0A918IPE6</accession>
<evidence type="ECO:0000259" key="2">
    <source>
        <dbReference type="Pfam" id="PF00156"/>
    </source>
</evidence>
<organism evidence="4 5">
    <name type="scientific">Gemmobacter lanyuensis</name>
    <dbReference type="NCBI Taxonomy" id="1054497"/>
    <lineage>
        <taxon>Bacteria</taxon>
        <taxon>Pseudomonadati</taxon>
        <taxon>Pseudomonadota</taxon>
        <taxon>Alphaproteobacteria</taxon>
        <taxon>Rhodobacterales</taxon>
        <taxon>Paracoccaceae</taxon>
        <taxon>Gemmobacter</taxon>
    </lineage>
</organism>